<dbReference type="InterPro" id="IPR001173">
    <property type="entry name" value="Glyco_trans_2-like"/>
</dbReference>
<sequence length="100" mass="11522">MESPKVSIIVPVYNLENYITKCVQSLLQQSYRNIEIILVDDGSTDGSLRILQELSKTDNRVIVKHQENGRTARARNYALESVKGEYITFVDGDDYYSRYI</sequence>
<name>K1R3G8_9ZZZZ</name>
<comment type="caution">
    <text evidence="2">The sequence shown here is derived from an EMBL/GenBank/DDBJ whole genome shotgun (WGS) entry which is preliminary data.</text>
</comment>
<evidence type="ECO:0000313" key="2">
    <source>
        <dbReference type="EMBL" id="EKC43782.1"/>
    </source>
</evidence>
<dbReference type="GO" id="GO:0016758">
    <property type="term" value="F:hexosyltransferase activity"/>
    <property type="evidence" value="ECO:0007669"/>
    <property type="project" value="UniProtKB-ARBA"/>
</dbReference>
<keyword evidence="2" id="KW-0808">Transferase</keyword>
<dbReference type="AlphaFoldDB" id="K1R3G8"/>
<dbReference type="EC" id="2.-.-.-" evidence="2"/>
<dbReference type="Pfam" id="PF00535">
    <property type="entry name" value="Glycos_transf_2"/>
    <property type="match status" value="1"/>
</dbReference>
<dbReference type="CDD" id="cd00761">
    <property type="entry name" value="Glyco_tranf_GTA_type"/>
    <property type="match status" value="1"/>
</dbReference>
<dbReference type="PANTHER" id="PTHR22916:SF3">
    <property type="entry name" value="UDP-GLCNAC:BETAGAL BETA-1,3-N-ACETYLGLUCOSAMINYLTRANSFERASE-LIKE PROTEIN 1"/>
    <property type="match status" value="1"/>
</dbReference>
<proteinExistence type="predicted"/>
<organism evidence="2">
    <name type="scientific">human gut metagenome</name>
    <dbReference type="NCBI Taxonomy" id="408170"/>
    <lineage>
        <taxon>unclassified sequences</taxon>
        <taxon>metagenomes</taxon>
        <taxon>organismal metagenomes</taxon>
    </lineage>
</organism>
<dbReference type="PANTHER" id="PTHR22916">
    <property type="entry name" value="GLYCOSYLTRANSFERASE"/>
    <property type="match status" value="1"/>
</dbReference>
<dbReference type="EMBL" id="AJWY01014427">
    <property type="protein sequence ID" value="EKC43782.1"/>
    <property type="molecule type" value="Genomic_DNA"/>
</dbReference>
<reference evidence="2" key="1">
    <citation type="journal article" date="2013" name="Environ. Microbiol.">
        <title>Microbiota from the distal guts of lean and obese adolescents exhibit partial functional redundancy besides clear differences in community structure.</title>
        <authorList>
            <person name="Ferrer M."/>
            <person name="Ruiz A."/>
            <person name="Lanza F."/>
            <person name="Haange S.B."/>
            <person name="Oberbach A."/>
            <person name="Till H."/>
            <person name="Bargiela R."/>
            <person name="Campoy C."/>
            <person name="Segura M.T."/>
            <person name="Richter M."/>
            <person name="von Bergen M."/>
            <person name="Seifert J."/>
            <person name="Suarez A."/>
        </authorList>
    </citation>
    <scope>NUCLEOTIDE SEQUENCE</scope>
</reference>
<protein>
    <submittedName>
        <fullName evidence="2">Glycosyl transferase family 2</fullName>
        <ecNumber evidence="2">2.-.-.-</ecNumber>
    </submittedName>
</protein>
<evidence type="ECO:0000259" key="1">
    <source>
        <dbReference type="Pfam" id="PF00535"/>
    </source>
</evidence>
<dbReference type="Gene3D" id="3.90.550.10">
    <property type="entry name" value="Spore Coat Polysaccharide Biosynthesis Protein SpsA, Chain A"/>
    <property type="match status" value="1"/>
</dbReference>
<dbReference type="InterPro" id="IPR029044">
    <property type="entry name" value="Nucleotide-diphossugar_trans"/>
</dbReference>
<dbReference type="SUPFAM" id="SSF53448">
    <property type="entry name" value="Nucleotide-diphospho-sugar transferases"/>
    <property type="match status" value="1"/>
</dbReference>
<gene>
    <name evidence="2" type="ORF">LEA_20971</name>
</gene>
<accession>K1R3G8</accession>
<feature type="domain" description="Glycosyltransferase 2-like" evidence="1">
    <location>
        <begin position="7"/>
        <end position="97"/>
    </location>
</feature>
<feature type="non-terminal residue" evidence="2">
    <location>
        <position position="100"/>
    </location>
</feature>